<dbReference type="STRING" id="1231657.A0A1Y1ZAU9"/>
<feature type="region of interest" description="Disordered" evidence="1">
    <location>
        <begin position="1"/>
        <end position="107"/>
    </location>
</feature>
<feature type="transmembrane region" description="Helical" evidence="2">
    <location>
        <begin position="110"/>
        <end position="130"/>
    </location>
</feature>
<feature type="transmembrane region" description="Helical" evidence="2">
    <location>
        <begin position="142"/>
        <end position="165"/>
    </location>
</feature>
<gene>
    <name evidence="3" type="ORF">BCR34DRAFT_20712</name>
</gene>
<evidence type="ECO:0000256" key="2">
    <source>
        <dbReference type="SAM" id="Phobius"/>
    </source>
</evidence>
<keyword evidence="4" id="KW-1185">Reference proteome</keyword>
<keyword evidence="2" id="KW-1133">Transmembrane helix</keyword>
<sequence>MSYAQAAASGPKQSPEEDPPANPPSLSRAPPVPEVEHTDDSTSSLIDVDSPHISSVPSTYSSQSVKTDTQATRLEQEASAKEKAEDAKERAKAKASRGSSRIKDNSNNPVVLGNAITVGVLGTVLGIGAYRKWAGGELSWKVVGAWAGVVGLFGVADYYVSTYLFQKYPPKK</sequence>
<protein>
    <submittedName>
        <fullName evidence="3">Uncharacterized protein</fullName>
    </submittedName>
</protein>
<organism evidence="3 4">
    <name type="scientific">Clohesyomyces aquaticus</name>
    <dbReference type="NCBI Taxonomy" id="1231657"/>
    <lineage>
        <taxon>Eukaryota</taxon>
        <taxon>Fungi</taxon>
        <taxon>Dikarya</taxon>
        <taxon>Ascomycota</taxon>
        <taxon>Pezizomycotina</taxon>
        <taxon>Dothideomycetes</taxon>
        <taxon>Pleosporomycetidae</taxon>
        <taxon>Pleosporales</taxon>
        <taxon>Lindgomycetaceae</taxon>
        <taxon>Clohesyomyces</taxon>
    </lineage>
</organism>
<dbReference type="OrthoDB" id="5422928at2759"/>
<feature type="compositionally biased region" description="Low complexity" evidence="1">
    <location>
        <begin position="54"/>
        <end position="64"/>
    </location>
</feature>
<dbReference type="GO" id="GO:1990593">
    <property type="term" value="F:nascent polypeptide-associated complex binding"/>
    <property type="evidence" value="ECO:0007669"/>
    <property type="project" value="InterPro"/>
</dbReference>
<dbReference type="PANTHER" id="PTHR38402">
    <property type="entry name" value="MITOCHONDRIAL OUTER MEMBRANE PROTEIN OM14"/>
    <property type="match status" value="1"/>
</dbReference>
<dbReference type="GO" id="GO:0005741">
    <property type="term" value="C:mitochondrial outer membrane"/>
    <property type="evidence" value="ECO:0007669"/>
    <property type="project" value="InterPro"/>
</dbReference>
<dbReference type="PANTHER" id="PTHR38402:SF1">
    <property type="entry name" value="MITOCHONDRIAL OUTER MEMBRANE PROTEIN OM14"/>
    <property type="match status" value="1"/>
</dbReference>
<dbReference type="Proteomes" id="UP000193144">
    <property type="component" value="Unassembled WGS sequence"/>
</dbReference>
<reference evidence="3 4" key="1">
    <citation type="submission" date="2016-07" db="EMBL/GenBank/DDBJ databases">
        <title>Pervasive Adenine N6-methylation of Active Genes in Fungi.</title>
        <authorList>
            <consortium name="DOE Joint Genome Institute"/>
            <person name="Mondo S.J."/>
            <person name="Dannebaum R.O."/>
            <person name="Kuo R.C."/>
            <person name="Labutti K."/>
            <person name="Haridas S."/>
            <person name="Kuo A."/>
            <person name="Salamov A."/>
            <person name="Ahrendt S.R."/>
            <person name="Lipzen A."/>
            <person name="Sullivan W."/>
            <person name="Andreopoulos W.B."/>
            <person name="Clum A."/>
            <person name="Lindquist E."/>
            <person name="Daum C."/>
            <person name="Ramamoorthy G.K."/>
            <person name="Gryganskyi A."/>
            <person name="Culley D."/>
            <person name="Magnuson J.K."/>
            <person name="James T.Y."/>
            <person name="O'Malley M.A."/>
            <person name="Stajich J.E."/>
            <person name="Spatafora J.W."/>
            <person name="Visel A."/>
            <person name="Grigoriev I.V."/>
        </authorList>
    </citation>
    <scope>NUCLEOTIDE SEQUENCE [LARGE SCALE GENOMIC DNA]</scope>
    <source>
        <strain evidence="3 4">CBS 115471</strain>
    </source>
</reference>
<dbReference type="AlphaFoldDB" id="A0A1Y1ZAU9"/>
<dbReference type="GO" id="GO:0006626">
    <property type="term" value="P:protein targeting to mitochondrion"/>
    <property type="evidence" value="ECO:0007669"/>
    <property type="project" value="TreeGrafter"/>
</dbReference>
<proteinExistence type="predicted"/>
<evidence type="ECO:0000313" key="3">
    <source>
        <dbReference type="EMBL" id="ORY07401.1"/>
    </source>
</evidence>
<evidence type="ECO:0000256" key="1">
    <source>
        <dbReference type="SAM" id="MobiDB-lite"/>
    </source>
</evidence>
<evidence type="ECO:0000313" key="4">
    <source>
        <dbReference type="Proteomes" id="UP000193144"/>
    </source>
</evidence>
<dbReference type="InterPro" id="IPR039454">
    <property type="entry name" value="OM14"/>
</dbReference>
<name>A0A1Y1ZAU9_9PLEO</name>
<accession>A0A1Y1ZAU9</accession>
<keyword evidence="2" id="KW-0472">Membrane</keyword>
<comment type="caution">
    <text evidence="3">The sequence shown here is derived from an EMBL/GenBank/DDBJ whole genome shotgun (WGS) entry which is preliminary data.</text>
</comment>
<dbReference type="EMBL" id="MCFA01000109">
    <property type="protein sequence ID" value="ORY07401.1"/>
    <property type="molecule type" value="Genomic_DNA"/>
</dbReference>
<keyword evidence="2" id="KW-0812">Transmembrane</keyword>
<feature type="compositionally biased region" description="Basic and acidic residues" evidence="1">
    <location>
        <begin position="74"/>
        <end position="92"/>
    </location>
</feature>